<keyword evidence="3" id="KW-1185">Reference proteome</keyword>
<name>A0ABY4H8L1_9BACI</name>
<dbReference type="InterPro" id="IPR027275">
    <property type="entry name" value="PRC-brl_dom"/>
</dbReference>
<organism evidence="2 3">
    <name type="scientific">Halobacillus amylolyticus</name>
    <dbReference type="NCBI Taxonomy" id="2932259"/>
    <lineage>
        <taxon>Bacteria</taxon>
        <taxon>Bacillati</taxon>
        <taxon>Bacillota</taxon>
        <taxon>Bacilli</taxon>
        <taxon>Bacillales</taxon>
        <taxon>Bacillaceae</taxon>
        <taxon>Halobacillus</taxon>
    </lineage>
</organism>
<dbReference type="InterPro" id="IPR011033">
    <property type="entry name" value="PRC_barrel-like_sf"/>
</dbReference>
<dbReference type="InterPro" id="IPR014747">
    <property type="entry name" value="Bac_photo_RC_H_C"/>
</dbReference>
<reference evidence="2" key="1">
    <citation type="submission" date="2022-04" db="EMBL/GenBank/DDBJ databases">
        <title>Halobacillus sp. isolated from saltern.</title>
        <authorList>
            <person name="Won M."/>
            <person name="Lee C.-M."/>
            <person name="Woen H.-Y."/>
            <person name="Kwon S.-W."/>
        </authorList>
    </citation>
    <scope>NUCLEOTIDE SEQUENCE</scope>
    <source>
        <strain evidence="2">SSHM10-5</strain>
    </source>
</reference>
<accession>A0ABY4H8L1</accession>
<evidence type="ECO:0000313" key="2">
    <source>
        <dbReference type="EMBL" id="UOR11122.1"/>
    </source>
</evidence>
<protein>
    <submittedName>
        <fullName evidence="2">PRC-barrel domain-containing protein</fullName>
    </submittedName>
</protein>
<dbReference type="SUPFAM" id="SSF50346">
    <property type="entry name" value="PRC-barrel domain"/>
    <property type="match status" value="2"/>
</dbReference>
<feature type="domain" description="PRC-barrel" evidence="1">
    <location>
        <begin position="147"/>
        <end position="212"/>
    </location>
</feature>
<evidence type="ECO:0000259" key="1">
    <source>
        <dbReference type="Pfam" id="PF05239"/>
    </source>
</evidence>
<dbReference type="Pfam" id="PF05239">
    <property type="entry name" value="PRC"/>
    <property type="match status" value="1"/>
</dbReference>
<sequence length="250" mass="28844">MIHNEKTIQGYKINATDDELGKVDSLLFDDENWTVRYLVADTRKWLPGRTVLLSPISIKAVNHEEEQVSVHLTKDQVKDSPDIDTESPVSRKQEMRLNQFYGWGSYWGGPGVWGPAMYPSELFEEDFVQEPQGIGENSEESHIRSTSEVQNYEIHAEDGGIGHVESFLVDDETWKIRYIIVDTKNWKSGKKVLVAPAWITEVRWAEKRVYVSLDQKKVENAPEYDPDAPISRAYEEKLYGAYGKNPYWKE</sequence>
<dbReference type="RefSeq" id="WP_245030799.1">
    <property type="nucleotide sequence ID" value="NZ_CP095075.1"/>
</dbReference>
<proteinExistence type="predicted"/>
<gene>
    <name evidence="2" type="ORF">MUO15_16190</name>
</gene>
<evidence type="ECO:0000313" key="3">
    <source>
        <dbReference type="Proteomes" id="UP000830326"/>
    </source>
</evidence>
<dbReference type="EMBL" id="CP095075">
    <property type="protein sequence ID" value="UOR11122.1"/>
    <property type="molecule type" value="Genomic_DNA"/>
</dbReference>
<dbReference type="Proteomes" id="UP000830326">
    <property type="component" value="Chromosome"/>
</dbReference>
<dbReference type="Gene3D" id="3.90.50.10">
    <property type="entry name" value="Photosynthetic Reaction Center, subunit H, domain 2"/>
    <property type="match status" value="2"/>
</dbReference>